<comment type="similarity">
    <text evidence="1">Belongs to the RecJ family.</text>
</comment>
<dbReference type="PANTHER" id="PTHR30255:SF2">
    <property type="entry name" value="SINGLE-STRANDED-DNA-SPECIFIC EXONUCLEASE RECJ"/>
    <property type="match status" value="1"/>
</dbReference>
<comment type="caution">
    <text evidence="10">The sequence shown here is derived from an EMBL/GenBank/DDBJ whole genome shotgun (WGS) entry which is preliminary data.</text>
</comment>
<dbReference type="InterPro" id="IPR004610">
    <property type="entry name" value="RecJ"/>
</dbReference>
<dbReference type="GO" id="GO:0006310">
    <property type="term" value="P:DNA recombination"/>
    <property type="evidence" value="ECO:0007669"/>
    <property type="project" value="InterPro"/>
</dbReference>
<dbReference type="Gene3D" id="3.10.310.30">
    <property type="match status" value="1"/>
</dbReference>
<dbReference type="InterPro" id="IPR018779">
    <property type="entry name" value="RecJ_C"/>
</dbReference>
<feature type="domain" description="Single-stranded-DNA-specific exonuclease RecJ C-terminal" evidence="8">
    <location>
        <begin position="562"/>
        <end position="760"/>
    </location>
</feature>
<dbReference type="Pfam" id="PF17768">
    <property type="entry name" value="RecJ_OB"/>
    <property type="match status" value="1"/>
</dbReference>
<feature type="domain" description="DDH" evidence="6">
    <location>
        <begin position="82"/>
        <end position="225"/>
    </location>
</feature>
<organism evidence="10 11">
    <name type="scientific">Cerasibacillus terrae</name>
    <dbReference type="NCBI Taxonomy" id="2498845"/>
    <lineage>
        <taxon>Bacteria</taxon>
        <taxon>Bacillati</taxon>
        <taxon>Bacillota</taxon>
        <taxon>Bacilli</taxon>
        <taxon>Bacillales</taxon>
        <taxon>Bacillaceae</taxon>
        <taxon>Cerasibacillus</taxon>
    </lineage>
</organism>
<dbReference type="InterPro" id="IPR038763">
    <property type="entry name" value="DHH_sf"/>
</dbReference>
<name>A0A5C8P410_9BACI</name>
<dbReference type="Pfam" id="PF10141">
    <property type="entry name" value="ssDNA-exonuc_C"/>
    <property type="match status" value="1"/>
</dbReference>
<evidence type="ECO:0000256" key="4">
    <source>
        <dbReference type="ARBA" id="ARBA00022801"/>
    </source>
</evidence>
<dbReference type="RefSeq" id="WP_147665808.1">
    <property type="nucleotide sequence ID" value="NZ_VDUW01000001.1"/>
</dbReference>
<keyword evidence="3" id="KW-0540">Nuclease</keyword>
<keyword evidence="5 10" id="KW-0269">Exonuclease</keyword>
<feature type="domain" description="RecJ OB" evidence="9">
    <location>
        <begin position="452"/>
        <end position="555"/>
    </location>
</feature>
<evidence type="ECO:0000256" key="1">
    <source>
        <dbReference type="ARBA" id="ARBA00005915"/>
    </source>
</evidence>
<keyword evidence="11" id="KW-1185">Reference proteome</keyword>
<proteinExistence type="inferred from homology"/>
<feature type="domain" description="DHHA1" evidence="7">
    <location>
        <begin position="343"/>
        <end position="436"/>
    </location>
</feature>
<dbReference type="Proteomes" id="UP000321574">
    <property type="component" value="Unassembled WGS sequence"/>
</dbReference>
<dbReference type="Pfam" id="PF02272">
    <property type="entry name" value="DHHA1"/>
    <property type="match status" value="1"/>
</dbReference>
<protein>
    <recommendedName>
        <fullName evidence="2">Single-stranded-DNA-specific exonuclease RecJ</fullName>
    </recommendedName>
</protein>
<dbReference type="PANTHER" id="PTHR30255">
    <property type="entry name" value="SINGLE-STRANDED-DNA-SPECIFIC EXONUCLEASE RECJ"/>
    <property type="match status" value="1"/>
</dbReference>
<dbReference type="SUPFAM" id="SSF64182">
    <property type="entry name" value="DHH phosphoesterases"/>
    <property type="match status" value="1"/>
</dbReference>
<dbReference type="GO" id="GO:0006281">
    <property type="term" value="P:DNA repair"/>
    <property type="evidence" value="ECO:0007669"/>
    <property type="project" value="InterPro"/>
</dbReference>
<dbReference type="NCBIfam" id="TIGR00644">
    <property type="entry name" value="recJ"/>
    <property type="match status" value="1"/>
</dbReference>
<dbReference type="GO" id="GO:0008409">
    <property type="term" value="F:5'-3' exonuclease activity"/>
    <property type="evidence" value="ECO:0007669"/>
    <property type="project" value="InterPro"/>
</dbReference>
<dbReference type="OrthoDB" id="9809852at2"/>
<dbReference type="InterPro" id="IPR041122">
    <property type="entry name" value="RecJ_OB"/>
</dbReference>
<dbReference type="InterPro" id="IPR051673">
    <property type="entry name" value="SSDNA_exonuclease_RecJ"/>
</dbReference>
<evidence type="ECO:0000256" key="3">
    <source>
        <dbReference type="ARBA" id="ARBA00022722"/>
    </source>
</evidence>
<dbReference type="Gene3D" id="3.90.1640.30">
    <property type="match status" value="1"/>
</dbReference>
<evidence type="ECO:0000256" key="5">
    <source>
        <dbReference type="ARBA" id="ARBA00022839"/>
    </source>
</evidence>
<dbReference type="AlphaFoldDB" id="A0A5C8P410"/>
<evidence type="ECO:0000256" key="2">
    <source>
        <dbReference type="ARBA" id="ARBA00019841"/>
    </source>
</evidence>
<dbReference type="Pfam" id="PF01368">
    <property type="entry name" value="DHH"/>
    <property type="match status" value="1"/>
</dbReference>
<evidence type="ECO:0000313" key="10">
    <source>
        <dbReference type="EMBL" id="TXL68072.1"/>
    </source>
</evidence>
<evidence type="ECO:0000313" key="11">
    <source>
        <dbReference type="Proteomes" id="UP000321574"/>
    </source>
</evidence>
<evidence type="ECO:0000259" key="8">
    <source>
        <dbReference type="Pfam" id="PF10141"/>
    </source>
</evidence>
<dbReference type="InterPro" id="IPR001667">
    <property type="entry name" value="DDH_dom"/>
</dbReference>
<reference evidence="10 11" key="1">
    <citation type="submission" date="2019-06" db="EMBL/GenBank/DDBJ databases">
        <title>Cerasibacillus sp. nov., isolated from maize field.</title>
        <authorList>
            <person name="Lin S.-Y."/>
            <person name="Tsai C.-F."/>
            <person name="Young C.-C."/>
        </authorList>
    </citation>
    <scope>NUCLEOTIDE SEQUENCE [LARGE SCALE GENOMIC DNA]</scope>
    <source>
        <strain evidence="10 11">CC-CFT480</strain>
    </source>
</reference>
<keyword evidence="4" id="KW-0378">Hydrolase</keyword>
<accession>A0A5C8P410</accession>
<dbReference type="EMBL" id="VDUW01000001">
    <property type="protein sequence ID" value="TXL68072.1"/>
    <property type="molecule type" value="Genomic_DNA"/>
</dbReference>
<sequence>MLKNKSAWKFTNMENQIETNWENETNLSPVLKRLLVQRGITEEEQVKEFLSPQIKRLHDPGNFSSIQKAKKRIDEALQANEKILVYGDYDADGVSSTALLITALQELGANCDYYIPNRFTEGYGPNETAFRKAKDNGVRVIITVDNGVAALHEAKVAKELGIDLIITDHHEAQGELPDAYALIHPKCSPDYPFDELAGVGVAFKLAQYLLGYFPEHLLDFVAIGTIADLVPLVDENRILAFYGLKQLSTTTKKGLVALKKQCHIDGEVTEEDVGFRIGPRINAVGRLQNATMAVRLLLSKDVEEAEQLATTIQEINERRQQIVSDIVEEAEQLVDPNDTHSAIVVAKQGWNEGVLGIVASRLVKTYDRPAIVLSINEDKTIAKGSARSIPTFDLFQQCMKLKHLFTNFGGHSQAAGMTLPIENVDVFRSELNQLIQSELTEADFKQIIQVNGTLEITEIDEVLITEINKMAPFGMGNPKPIFRIHAIPDNARQIGHLKNHLKLAFNEENASVEAIGFQMGNLYPYVTPNTAVSIVGELGINEWNGFKKPQMVMQDMQIETRQVFDYRGKSEIDISFFMEQNQHNVVLLNEENNTKYSIPKDATILHYTSSLEFMEQVDALYIYDLPPQLTKLKDIVEWMEPKNIYACFQVENSAYMTAIPSREDFKWLYMLLLKRKEINLKNELSQIIRMKQWSKEKVLWMSKVFFELEFVKIDGGVIQINPSPKKQDLQSSKTYQQQIERAKIEKMLYYSTYDQLKKWFAKCLPGMDMSKEEASYGL</sequence>
<evidence type="ECO:0000259" key="9">
    <source>
        <dbReference type="Pfam" id="PF17768"/>
    </source>
</evidence>
<evidence type="ECO:0000259" key="7">
    <source>
        <dbReference type="Pfam" id="PF02272"/>
    </source>
</evidence>
<dbReference type="InterPro" id="IPR003156">
    <property type="entry name" value="DHHA1_dom"/>
</dbReference>
<gene>
    <name evidence="10" type="primary">recJ</name>
    <name evidence="10" type="ORF">FHP05_03370</name>
</gene>
<evidence type="ECO:0000259" key="6">
    <source>
        <dbReference type="Pfam" id="PF01368"/>
    </source>
</evidence>
<dbReference type="GO" id="GO:0003676">
    <property type="term" value="F:nucleic acid binding"/>
    <property type="evidence" value="ECO:0007669"/>
    <property type="project" value="InterPro"/>
</dbReference>